<comment type="caution">
    <text evidence="2">The sequence shown here is derived from an EMBL/GenBank/DDBJ whole genome shotgun (WGS) entry which is preliminary data.</text>
</comment>
<dbReference type="Proteomes" id="UP000838748">
    <property type="component" value="Unassembled WGS sequence"/>
</dbReference>
<sequence>MKSIKTMSAIGALGLASFGAEAATTVADGRGNGMGNTGVTTANYIMAPFYNPALVAVYREKDNFGLLLPAVGAELRDPDENIELIDDLQDAISANDTTAIDSYLDQLAGNKPLNVSAGVSAAFAIPHELVSMNVFTRGYAEIIGTPDISSAGDATTRYQNSTIDLVAFGYLEFGTAFAKQMVVAGEQFSFGVSPKIQRLRTYKQNINVNDFDISDYDETETTKNAFNMDLGAVWMHEQFRAGVAVKDLFAKKIDTQDVSGVSTYKLDTQVTVSGAYATRLITVTSDLDLTKQTRFTDVNDDTKFWRFGIEGNAWDWVQLRAGYQVDLEDTIDNSITAGVGMSPGDLVSIDIAGNYAGKHEYGLSANLEFTF</sequence>
<gene>
    <name evidence="2" type="ORF">VMF7928_00648</name>
</gene>
<keyword evidence="3" id="KW-1185">Reference proteome</keyword>
<evidence type="ECO:0008006" key="4">
    <source>
        <dbReference type="Google" id="ProtNLM"/>
    </source>
</evidence>
<dbReference type="Pfam" id="PF13729">
    <property type="entry name" value="TraF_2"/>
    <property type="match status" value="1"/>
</dbReference>
<dbReference type="Gene3D" id="2.40.160.60">
    <property type="entry name" value="Outer membrane protein transport protein (OMPP1/FadL/TodX)"/>
    <property type="match status" value="1"/>
</dbReference>
<evidence type="ECO:0000256" key="1">
    <source>
        <dbReference type="SAM" id="SignalP"/>
    </source>
</evidence>
<keyword evidence="1" id="KW-0732">Signal</keyword>
<proteinExistence type="predicted"/>
<dbReference type="InterPro" id="IPR032811">
    <property type="entry name" value="Put_conjugal_transfer"/>
</dbReference>
<accession>A0ABM9A003</accession>
<name>A0ABM9A003_9VIBR</name>
<dbReference type="EMBL" id="CAKLDM010000001">
    <property type="protein sequence ID" value="CAH0536724.1"/>
    <property type="molecule type" value="Genomic_DNA"/>
</dbReference>
<protein>
    <recommendedName>
        <fullName evidence="4">Conjugal transfer protein TraF</fullName>
    </recommendedName>
</protein>
<organism evidence="2 3">
    <name type="scientific">Vibrio marisflavi CECT 7928</name>
    <dbReference type="NCBI Taxonomy" id="634439"/>
    <lineage>
        <taxon>Bacteria</taxon>
        <taxon>Pseudomonadati</taxon>
        <taxon>Pseudomonadota</taxon>
        <taxon>Gammaproteobacteria</taxon>
        <taxon>Vibrionales</taxon>
        <taxon>Vibrionaceae</taxon>
        <taxon>Vibrio</taxon>
    </lineage>
</organism>
<reference evidence="2" key="1">
    <citation type="submission" date="2021-11" db="EMBL/GenBank/DDBJ databases">
        <authorList>
            <person name="Rodrigo-Torres L."/>
            <person name="Arahal R. D."/>
            <person name="Lucena T."/>
        </authorList>
    </citation>
    <scope>NUCLEOTIDE SEQUENCE</scope>
    <source>
        <strain evidence="2">CECT 7928</strain>
    </source>
</reference>
<evidence type="ECO:0000313" key="2">
    <source>
        <dbReference type="EMBL" id="CAH0536724.1"/>
    </source>
</evidence>
<evidence type="ECO:0000313" key="3">
    <source>
        <dbReference type="Proteomes" id="UP000838748"/>
    </source>
</evidence>
<feature type="chain" id="PRO_5045822191" description="Conjugal transfer protein TraF" evidence="1">
    <location>
        <begin position="23"/>
        <end position="371"/>
    </location>
</feature>
<feature type="signal peptide" evidence="1">
    <location>
        <begin position="1"/>
        <end position="22"/>
    </location>
</feature>
<dbReference type="RefSeq" id="WP_237360044.1">
    <property type="nucleotide sequence ID" value="NZ_CAKLDM010000001.1"/>
</dbReference>